<dbReference type="SUPFAM" id="SSF56112">
    <property type="entry name" value="Protein kinase-like (PK-like)"/>
    <property type="match status" value="1"/>
</dbReference>
<organism evidence="1 2">
    <name type="scientific">Ktedonobacter robiniae</name>
    <dbReference type="NCBI Taxonomy" id="2778365"/>
    <lineage>
        <taxon>Bacteria</taxon>
        <taxon>Bacillati</taxon>
        <taxon>Chloroflexota</taxon>
        <taxon>Ktedonobacteria</taxon>
        <taxon>Ktedonobacterales</taxon>
        <taxon>Ktedonobacteraceae</taxon>
        <taxon>Ktedonobacter</taxon>
    </lineage>
</organism>
<dbReference type="InterPro" id="IPR011009">
    <property type="entry name" value="Kinase-like_dom_sf"/>
</dbReference>
<accession>A0ABQ3V1G7</accession>
<dbReference type="InterPro" id="IPR004119">
    <property type="entry name" value="EcKL"/>
</dbReference>
<gene>
    <name evidence="1" type="ORF">KSB_72670</name>
</gene>
<keyword evidence="2" id="KW-1185">Reference proteome</keyword>
<proteinExistence type="predicted"/>
<sequence>MSEVISRLADATPAWLSTILREAGYLSQGSVASVDQLISDAFNSSTAHLRLVYSEDATATPPQDLVLKLQKNHDGENEVQFYRLVAQLGANLPMLAPCFALNYDAQSGNSYLLFEDLSPTHVAPVTRQQLLEGQGVPRADQLDGIADALAGFHAYWWEHPDLGKYEATAIRPWWRDKETYQQHIERRTREWDSFKQSAASEVSPQIRATYEYVLGRMPALWEEYLEERITNRHQLTLSQGDCYLSNLLCPREVAGEAEEPKGQTYILDLEAVSANFPTYDLAYLMPTFWSPEQRKVHRPEELFLIRYLQRLRKFGVENYNWAMLWRDYQMMVVFMLFDPIWDQTAGASRAYWYPKLHCLVRNFWDMGCGLTLRKLAEKK</sequence>
<name>A0ABQ3V1G7_9CHLR</name>
<dbReference type="RefSeq" id="WP_201375040.1">
    <property type="nucleotide sequence ID" value="NZ_BNJG01000003.1"/>
</dbReference>
<protein>
    <submittedName>
        <fullName evidence="1">Aminoglycoside phosphotransferase</fullName>
    </submittedName>
</protein>
<dbReference type="Pfam" id="PF02958">
    <property type="entry name" value="EcKL"/>
    <property type="match status" value="1"/>
</dbReference>
<dbReference type="Proteomes" id="UP000654345">
    <property type="component" value="Unassembled WGS sequence"/>
</dbReference>
<comment type="caution">
    <text evidence="1">The sequence shown here is derived from an EMBL/GenBank/DDBJ whole genome shotgun (WGS) entry which is preliminary data.</text>
</comment>
<evidence type="ECO:0000313" key="1">
    <source>
        <dbReference type="EMBL" id="GHO58792.1"/>
    </source>
</evidence>
<reference evidence="1 2" key="1">
    <citation type="journal article" date="2021" name="Int. J. Syst. Evol. Microbiol.">
        <title>Reticulibacter mediterranei gen. nov., sp. nov., within the new family Reticulibacteraceae fam. nov., and Ktedonospora formicarum gen. nov., sp. nov., Ktedonobacter robiniae sp. nov., Dictyobacter formicarum sp. nov. and Dictyobacter arantiisoli sp. nov., belonging to the class Ktedonobacteria.</title>
        <authorList>
            <person name="Yabe S."/>
            <person name="Zheng Y."/>
            <person name="Wang C.M."/>
            <person name="Sakai Y."/>
            <person name="Abe K."/>
            <person name="Yokota A."/>
            <person name="Donadio S."/>
            <person name="Cavaletti L."/>
            <person name="Monciardini P."/>
        </authorList>
    </citation>
    <scope>NUCLEOTIDE SEQUENCE [LARGE SCALE GENOMIC DNA]</scope>
    <source>
        <strain evidence="1 2">SOSP1-30</strain>
    </source>
</reference>
<dbReference type="Gene3D" id="3.90.1200.10">
    <property type="match status" value="1"/>
</dbReference>
<dbReference type="EMBL" id="BNJG01000003">
    <property type="protein sequence ID" value="GHO58792.1"/>
    <property type="molecule type" value="Genomic_DNA"/>
</dbReference>
<evidence type="ECO:0000313" key="2">
    <source>
        <dbReference type="Proteomes" id="UP000654345"/>
    </source>
</evidence>